<proteinExistence type="predicted"/>
<accession>A0A016TJG4</accession>
<dbReference type="AlphaFoldDB" id="A0A016TJG4"/>
<gene>
    <name evidence="2" type="primary">Acey_s0097.g2966</name>
    <name evidence="2" type="ORF">Y032_0097g2966</name>
</gene>
<feature type="compositionally biased region" description="Polar residues" evidence="1">
    <location>
        <begin position="1"/>
        <end position="20"/>
    </location>
</feature>
<evidence type="ECO:0000313" key="2">
    <source>
        <dbReference type="EMBL" id="EYC02840.1"/>
    </source>
</evidence>
<evidence type="ECO:0000313" key="3">
    <source>
        <dbReference type="Proteomes" id="UP000024635"/>
    </source>
</evidence>
<reference evidence="3" key="1">
    <citation type="journal article" date="2015" name="Nat. Genet.">
        <title>The genome and transcriptome of the zoonotic hookworm Ancylostoma ceylanicum identify infection-specific gene families.</title>
        <authorList>
            <person name="Schwarz E.M."/>
            <person name="Hu Y."/>
            <person name="Antoshechkin I."/>
            <person name="Miller M.M."/>
            <person name="Sternberg P.W."/>
            <person name="Aroian R.V."/>
        </authorList>
    </citation>
    <scope>NUCLEOTIDE SEQUENCE</scope>
    <source>
        <strain evidence="3">HY135</strain>
    </source>
</reference>
<organism evidence="2 3">
    <name type="scientific">Ancylostoma ceylanicum</name>
    <dbReference type="NCBI Taxonomy" id="53326"/>
    <lineage>
        <taxon>Eukaryota</taxon>
        <taxon>Metazoa</taxon>
        <taxon>Ecdysozoa</taxon>
        <taxon>Nematoda</taxon>
        <taxon>Chromadorea</taxon>
        <taxon>Rhabditida</taxon>
        <taxon>Rhabditina</taxon>
        <taxon>Rhabditomorpha</taxon>
        <taxon>Strongyloidea</taxon>
        <taxon>Ancylostomatidae</taxon>
        <taxon>Ancylostomatinae</taxon>
        <taxon>Ancylostoma</taxon>
    </lineage>
</organism>
<evidence type="ECO:0000256" key="1">
    <source>
        <dbReference type="SAM" id="MobiDB-lite"/>
    </source>
</evidence>
<sequence length="71" mass="8320">MCGCADSQSAPMSRNDNSEMSRVVEMSRRMSELRIYSGCQWRWQLCGLEKHATRPRRSSRELYGTANWDFL</sequence>
<dbReference type="EMBL" id="JARK01001433">
    <property type="protein sequence ID" value="EYC02840.1"/>
    <property type="molecule type" value="Genomic_DNA"/>
</dbReference>
<comment type="caution">
    <text evidence="2">The sequence shown here is derived from an EMBL/GenBank/DDBJ whole genome shotgun (WGS) entry which is preliminary data.</text>
</comment>
<keyword evidence="3" id="KW-1185">Reference proteome</keyword>
<dbReference type="Proteomes" id="UP000024635">
    <property type="component" value="Unassembled WGS sequence"/>
</dbReference>
<feature type="region of interest" description="Disordered" evidence="1">
    <location>
        <begin position="1"/>
        <end position="21"/>
    </location>
</feature>
<protein>
    <submittedName>
        <fullName evidence="2">Uncharacterized protein</fullName>
    </submittedName>
</protein>
<name>A0A016TJG4_9BILA</name>